<name>A0A3E0WYE3_9GAMM</name>
<dbReference type="PANTHER" id="PTHR31332:SF0">
    <property type="entry name" value="7-HYDROXYMETHYL CHLOROPHYLL A REDUCTASE, CHLOROPLASTIC"/>
    <property type="match status" value="1"/>
</dbReference>
<evidence type="ECO:0000259" key="2">
    <source>
        <dbReference type="Pfam" id="PF04432"/>
    </source>
</evidence>
<dbReference type="EMBL" id="NFZW01000006">
    <property type="protein sequence ID" value="RFA37828.1"/>
    <property type="molecule type" value="Genomic_DNA"/>
</dbReference>
<protein>
    <recommendedName>
        <fullName evidence="5">Coenzyme F420 hydrogenase</fullName>
    </recommendedName>
</protein>
<dbReference type="GO" id="GO:0052592">
    <property type="term" value="F:oxidoreductase activity, acting on CH or CH2 groups, with an iron-sulfur protein as acceptor"/>
    <property type="evidence" value="ECO:0007669"/>
    <property type="project" value="TreeGrafter"/>
</dbReference>
<dbReference type="InterPro" id="IPR007525">
    <property type="entry name" value="FrhB_FdhB_C"/>
</dbReference>
<dbReference type="Pfam" id="PF04422">
    <property type="entry name" value="FrhB_FdhB_N"/>
    <property type="match status" value="1"/>
</dbReference>
<keyword evidence="4" id="KW-1185">Reference proteome</keyword>
<organism evidence="3 4">
    <name type="scientific">Alkalilimnicola ehrlichii</name>
    <dbReference type="NCBI Taxonomy" id="351052"/>
    <lineage>
        <taxon>Bacteria</taxon>
        <taxon>Pseudomonadati</taxon>
        <taxon>Pseudomonadota</taxon>
        <taxon>Gammaproteobacteria</taxon>
        <taxon>Chromatiales</taxon>
        <taxon>Ectothiorhodospiraceae</taxon>
        <taxon>Alkalilimnicola</taxon>
    </lineage>
</organism>
<accession>A0A3E0WYE3</accession>
<evidence type="ECO:0000313" key="4">
    <source>
        <dbReference type="Proteomes" id="UP000256763"/>
    </source>
</evidence>
<reference evidence="4" key="1">
    <citation type="submission" date="2017-05" db="EMBL/GenBank/DDBJ databases">
        <authorList>
            <person name="Sharma S."/>
            <person name="Sidhu C."/>
            <person name="Pinnaka A.K."/>
        </authorList>
    </citation>
    <scope>NUCLEOTIDE SEQUENCE [LARGE SCALE GENOMIC DNA]</scope>
    <source>
        <strain evidence="4">AK93</strain>
    </source>
</reference>
<evidence type="ECO:0000259" key="1">
    <source>
        <dbReference type="Pfam" id="PF04422"/>
    </source>
</evidence>
<dbReference type="AlphaFoldDB" id="A0A3E0WYE3"/>
<evidence type="ECO:0000313" key="3">
    <source>
        <dbReference type="EMBL" id="RFA37828.1"/>
    </source>
</evidence>
<feature type="domain" description="Coenzyme F420 hydrogenase/dehydrogenase beta subunit C-terminal" evidence="2">
    <location>
        <begin position="176"/>
        <end position="344"/>
    </location>
</feature>
<dbReference type="Pfam" id="PF04432">
    <property type="entry name" value="FrhB_FdhB_C"/>
    <property type="match status" value="1"/>
</dbReference>
<feature type="domain" description="Coenzyme F420 hydrogenase/dehydrogenase beta subunit N-terminal" evidence="1">
    <location>
        <begin position="90"/>
        <end position="167"/>
    </location>
</feature>
<gene>
    <name evidence="3" type="ORF">CAL65_07770</name>
</gene>
<dbReference type="InterPro" id="IPR007516">
    <property type="entry name" value="Co_F420_Hydgase/DH_bsu_N"/>
</dbReference>
<sequence length="457" mass="50485">MSQISERVLPGGYCIGCGACSYLDDAAYKLDWTSEGTYQATLQAGQHNPSELADQVCPFTNKIENEDEIGERLFGGFAEKARHVGYFRGCYVGHVEEEDHRSLGSSGGVGRWLLAELLKVGAVDYVIQVEPQDGSDTLFSYACFNDPAQVRAAAKSAYYPVTLAGALERIRSVPGRYAITAIPCFAKTLRNLAKVDSVIDERLSLVIGIICGHLKTASFAEALAWQLGVEPNRLKGIDFRGKIEGKKANDKGVTASDGTHLAGPISSKQLFGGNWGWNLFKYKACDYCDDVLAETADVAIGDAWLPEYVNDHRGSSVVVIRDPGVQRIVERANAAGRLDLTEVAPEVIVKSQMGGIRHRTEGLALRLSDDIAVGKWVPTKRVEPGVNLTRRRKRMYRARVALRDVSIKAYQEAKERRDFAHLERAVQPYIKQLDDRPVWRVVGGALYRYFLKTVKKA</sequence>
<comment type="caution">
    <text evidence="3">The sequence shown here is derived from an EMBL/GenBank/DDBJ whole genome shotgun (WGS) entry which is preliminary data.</text>
</comment>
<dbReference type="Proteomes" id="UP000256763">
    <property type="component" value="Unassembled WGS sequence"/>
</dbReference>
<proteinExistence type="predicted"/>
<dbReference type="InterPro" id="IPR045220">
    <property type="entry name" value="FRHB/FDHB/HCAR-like"/>
</dbReference>
<evidence type="ECO:0008006" key="5">
    <source>
        <dbReference type="Google" id="ProtNLM"/>
    </source>
</evidence>
<dbReference type="PANTHER" id="PTHR31332">
    <property type="entry name" value="7-HYDROXYMETHYL CHLOROPHYLL A REDUCTASE, CHLOROPLASTIC"/>
    <property type="match status" value="1"/>
</dbReference>